<proteinExistence type="predicted"/>
<accession>A0A511XMX1</accession>
<evidence type="ECO:0000256" key="1">
    <source>
        <dbReference type="SAM" id="SignalP"/>
    </source>
</evidence>
<dbReference type="PANTHER" id="PTHR36573:SF1">
    <property type="entry name" value="INTERMEMBRANE PHOSPHOLIPID TRANSPORT SYSTEM BINDING PROTEIN MLAC"/>
    <property type="match status" value="1"/>
</dbReference>
<protein>
    <recommendedName>
        <fullName evidence="4">Toluene transporter</fullName>
    </recommendedName>
</protein>
<comment type="caution">
    <text evidence="2">The sequence shown here is derived from an EMBL/GenBank/DDBJ whole genome shotgun (WGS) entry which is preliminary data.</text>
</comment>
<sequence>MQDDQGQFTMKTSLSRRFVLGAIAALALIAGLNRPASAAESATDFVRHLGTQLVGIVNSDLSSSEKKQKVLPLLQSDVDVDAIGRFCLGRYWRMATPEQQATYLKLFHQILVNAITDKLGDYRGVSFTIGSTTPSGEDQAVDAILHRPQQADANMQWIVSTAGGSPKVVDVIGEGASLRLTQRQDYASYIQRTGGKVDTLLSALQRQLDKHRAAEGD</sequence>
<keyword evidence="3" id="KW-1185">Reference proteome</keyword>
<feature type="chain" id="PRO_5022043103" description="Toluene transporter" evidence="1">
    <location>
        <begin position="39"/>
        <end position="217"/>
    </location>
</feature>
<evidence type="ECO:0000313" key="2">
    <source>
        <dbReference type="EMBL" id="GEN64276.1"/>
    </source>
</evidence>
<keyword evidence="1" id="KW-0732">Signal</keyword>
<dbReference type="AlphaFoldDB" id="A0A511XMX1"/>
<dbReference type="PANTHER" id="PTHR36573">
    <property type="entry name" value="INTERMEMBRANE PHOSPHOLIPID TRANSPORT SYSTEM BINDING PROTEIN MLAC"/>
    <property type="match status" value="1"/>
</dbReference>
<organism evidence="2 3">
    <name type="scientific">Acetobacter oeni</name>
    <dbReference type="NCBI Taxonomy" id="304077"/>
    <lineage>
        <taxon>Bacteria</taxon>
        <taxon>Pseudomonadati</taxon>
        <taxon>Pseudomonadota</taxon>
        <taxon>Alphaproteobacteria</taxon>
        <taxon>Acetobacterales</taxon>
        <taxon>Acetobacteraceae</taxon>
        <taxon>Acetobacter</taxon>
    </lineage>
</organism>
<feature type="signal peptide" evidence="1">
    <location>
        <begin position="1"/>
        <end position="38"/>
    </location>
</feature>
<reference evidence="2 3" key="1">
    <citation type="submission" date="2019-07" db="EMBL/GenBank/DDBJ databases">
        <title>Whole genome shotgun sequence of Acetobacter oeni NBRC 105207.</title>
        <authorList>
            <person name="Hosoyama A."/>
            <person name="Uohara A."/>
            <person name="Ohji S."/>
            <person name="Ichikawa N."/>
        </authorList>
    </citation>
    <scope>NUCLEOTIDE SEQUENCE [LARGE SCALE GENOMIC DNA]</scope>
    <source>
        <strain evidence="2 3">NBRC 105207</strain>
    </source>
</reference>
<dbReference type="EMBL" id="BJYG01000037">
    <property type="protein sequence ID" value="GEN64276.1"/>
    <property type="molecule type" value="Genomic_DNA"/>
</dbReference>
<evidence type="ECO:0000313" key="3">
    <source>
        <dbReference type="Proteomes" id="UP000321746"/>
    </source>
</evidence>
<name>A0A511XMX1_9PROT</name>
<gene>
    <name evidence="2" type="ORF">AOE01nite_25000</name>
</gene>
<dbReference type="InterPro" id="IPR042245">
    <property type="entry name" value="Tgt2/MlaC_sf"/>
</dbReference>
<dbReference type="Gene3D" id="3.10.450.710">
    <property type="entry name" value="Tgt2/MlaC"/>
    <property type="match status" value="1"/>
</dbReference>
<dbReference type="Pfam" id="PF05494">
    <property type="entry name" value="MlaC"/>
    <property type="match status" value="1"/>
</dbReference>
<dbReference type="InterPro" id="IPR006311">
    <property type="entry name" value="TAT_signal"/>
</dbReference>
<dbReference type="Proteomes" id="UP000321746">
    <property type="component" value="Unassembled WGS sequence"/>
</dbReference>
<dbReference type="PROSITE" id="PS51318">
    <property type="entry name" value="TAT"/>
    <property type="match status" value="1"/>
</dbReference>
<evidence type="ECO:0008006" key="4">
    <source>
        <dbReference type="Google" id="ProtNLM"/>
    </source>
</evidence>
<dbReference type="InterPro" id="IPR008869">
    <property type="entry name" value="MlaC/ttg2D"/>
</dbReference>